<dbReference type="EMBL" id="KN838859">
    <property type="protein sequence ID" value="KIJ93203.1"/>
    <property type="molecule type" value="Genomic_DNA"/>
</dbReference>
<evidence type="ECO:0000313" key="3">
    <source>
        <dbReference type="Proteomes" id="UP000054477"/>
    </source>
</evidence>
<reference evidence="3" key="2">
    <citation type="submission" date="2015-01" db="EMBL/GenBank/DDBJ databases">
        <title>Evolutionary Origins and Diversification of the Mycorrhizal Mutualists.</title>
        <authorList>
            <consortium name="DOE Joint Genome Institute"/>
            <consortium name="Mycorrhizal Genomics Consortium"/>
            <person name="Kohler A."/>
            <person name="Kuo A."/>
            <person name="Nagy L.G."/>
            <person name="Floudas D."/>
            <person name="Copeland A."/>
            <person name="Barry K.W."/>
            <person name="Cichocki N."/>
            <person name="Veneault-Fourrey C."/>
            <person name="LaButti K."/>
            <person name="Lindquist E.A."/>
            <person name="Lipzen A."/>
            <person name="Lundell T."/>
            <person name="Morin E."/>
            <person name="Murat C."/>
            <person name="Riley R."/>
            <person name="Ohm R."/>
            <person name="Sun H."/>
            <person name="Tunlid A."/>
            <person name="Henrissat B."/>
            <person name="Grigoriev I.V."/>
            <person name="Hibbett D.S."/>
            <person name="Martin F."/>
        </authorList>
    </citation>
    <scope>NUCLEOTIDE SEQUENCE [LARGE SCALE GENOMIC DNA]</scope>
    <source>
        <strain evidence="3">LaAM-08-1</strain>
    </source>
</reference>
<protein>
    <submittedName>
        <fullName evidence="2">Uncharacterized protein</fullName>
    </submittedName>
</protein>
<feature type="region of interest" description="Disordered" evidence="1">
    <location>
        <begin position="78"/>
        <end position="108"/>
    </location>
</feature>
<accession>A0A0C9WWJ2</accession>
<dbReference type="Proteomes" id="UP000054477">
    <property type="component" value="Unassembled WGS sequence"/>
</dbReference>
<name>A0A0C9WWJ2_9AGAR</name>
<evidence type="ECO:0000256" key="1">
    <source>
        <dbReference type="SAM" id="MobiDB-lite"/>
    </source>
</evidence>
<dbReference type="AlphaFoldDB" id="A0A0C9WWJ2"/>
<feature type="compositionally biased region" description="Basic and acidic residues" evidence="1">
    <location>
        <begin position="90"/>
        <end position="100"/>
    </location>
</feature>
<feature type="non-terminal residue" evidence="2">
    <location>
        <position position="1"/>
    </location>
</feature>
<dbReference type="STRING" id="1095629.A0A0C9WWJ2"/>
<reference evidence="2 3" key="1">
    <citation type="submission" date="2014-04" db="EMBL/GenBank/DDBJ databases">
        <authorList>
            <consortium name="DOE Joint Genome Institute"/>
            <person name="Kuo A."/>
            <person name="Kohler A."/>
            <person name="Nagy L.G."/>
            <person name="Floudas D."/>
            <person name="Copeland A."/>
            <person name="Barry K.W."/>
            <person name="Cichocki N."/>
            <person name="Veneault-Fourrey C."/>
            <person name="LaButti K."/>
            <person name="Lindquist E.A."/>
            <person name="Lipzen A."/>
            <person name="Lundell T."/>
            <person name="Morin E."/>
            <person name="Murat C."/>
            <person name="Sun H."/>
            <person name="Tunlid A."/>
            <person name="Henrissat B."/>
            <person name="Grigoriev I.V."/>
            <person name="Hibbett D.S."/>
            <person name="Martin F."/>
            <person name="Nordberg H.P."/>
            <person name="Cantor M.N."/>
            <person name="Hua S.X."/>
        </authorList>
    </citation>
    <scope>NUCLEOTIDE SEQUENCE [LARGE SCALE GENOMIC DNA]</scope>
    <source>
        <strain evidence="2 3">LaAM-08-1</strain>
    </source>
</reference>
<evidence type="ECO:0000313" key="2">
    <source>
        <dbReference type="EMBL" id="KIJ93203.1"/>
    </source>
</evidence>
<dbReference type="HOGENOM" id="CLU_987173_0_0_1"/>
<dbReference type="OrthoDB" id="3041422at2759"/>
<proteinExistence type="predicted"/>
<gene>
    <name evidence="2" type="ORF">K443DRAFT_61171</name>
</gene>
<keyword evidence="3" id="KW-1185">Reference proteome</keyword>
<sequence>MKIKACDQLFPNQPVVHNNPFDMNFAIACHVPIPLSLTSAADYTHLLTNTSKIKKNPTVKVSLTSRAPNLEPRKENIAASAAPAQNNGHLELKGPAEKKNSRVPQETDILPANFESNSKICTLQERCECNSCRLDLRTLNVTSCKSDFCFVPAAGLHFPLRHGHFEKWAAAILHGDNLASMEKPPNILLFDPVSSHTAVSKSCLLQACLNAIRKEKAPPLPPAAPVINVVLPNDMFNPYQHPRLLVPASQMTGLIPSTHSIGPQMSMEQFFRIFALSDDIFR</sequence>
<organism evidence="2 3">
    <name type="scientific">Laccaria amethystina LaAM-08-1</name>
    <dbReference type="NCBI Taxonomy" id="1095629"/>
    <lineage>
        <taxon>Eukaryota</taxon>
        <taxon>Fungi</taxon>
        <taxon>Dikarya</taxon>
        <taxon>Basidiomycota</taxon>
        <taxon>Agaricomycotina</taxon>
        <taxon>Agaricomycetes</taxon>
        <taxon>Agaricomycetidae</taxon>
        <taxon>Agaricales</taxon>
        <taxon>Agaricineae</taxon>
        <taxon>Hydnangiaceae</taxon>
        <taxon>Laccaria</taxon>
    </lineage>
</organism>